<accession>A0A067PYX5</accession>
<evidence type="ECO:0008006" key="3">
    <source>
        <dbReference type="Google" id="ProtNLM"/>
    </source>
</evidence>
<protein>
    <recommendedName>
        <fullName evidence="3">F-box domain-containing protein</fullName>
    </recommendedName>
</protein>
<dbReference type="EMBL" id="KL197724">
    <property type="protein sequence ID" value="KDQ55556.1"/>
    <property type="molecule type" value="Genomic_DNA"/>
</dbReference>
<organism evidence="1 2">
    <name type="scientific">Jaapia argillacea MUCL 33604</name>
    <dbReference type="NCBI Taxonomy" id="933084"/>
    <lineage>
        <taxon>Eukaryota</taxon>
        <taxon>Fungi</taxon>
        <taxon>Dikarya</taxon>
        <taxon>Basidiomycota</taxon>
        <taxon>Agaricomycotina</taxon>
        <taxon>Agaricomycetes</taxon>
        <taxon>Agaricomycetidae</taxon>
        <taxon>Jaapiales</taxon>
        <taxon>Jaapiaceae</taxon>
        <taxon>Jaapia</taxon>
    </lineage>
</organism>
<proteinExistence type="predicted"/>
<dbReference type="InParanoid" id="A0A067PYX5"/>
<evidence type="ECO:0000313" key="1">
    <source>
        <dbReference type="EMBL" id="KDQ55556.1"/>
    </source>
</evidence>
<dbReference type="Proteomes" id="UP000027265">
    <property type="component" value="Unassembled WGS sequence"/>
</dbReference>
<dbReference type="AlphaFoldDB" id="A0A067PYX5"/>
<dbReference type="HOGENOM" id="CLU_1305030_0_0_1"/>
<name>A0A067PYX5_9AGAM</name>
<evidence type="ECO:0000313" key="2">
    <source>
        <dbReference type="Proteomes" id="UP000027265"/>
    </source>
</evidence>
<gene>
    <name evidence="1" type="ORF">JAAARDRAFT_323206</name>
</gene>
<keyword evidence="2" id="KW-1185">Reference proteome</keyword>
<reference evidence="2" key="1">
    <citation type="journal article" date="2014" name="Proc. Natl. Acad. Sci. U.S.A.">
        <title>Extensive sampling of basidiomycete genomes demonstrates inadequacy of the white-rot/brown-rot paradigm for wood decay fungi.</title>
        <authorList>
            <person name="Riley R."/>
            <person name="Salamov A.A."/>
            <person name="Brown D.W."/>
            <person name="Nagy L.G."/>
            <person name="Floudas D."/>
            <person name="Held B.W."/>
            <person name="Levasseur A."/>
            <person name="Lombard V."/>
            <person name="Morin E."/>
            <person name="Otillar R."/>
            <person name="Lindquist E.A."/>
            <person name="Sun H."/>
            <person name="LaButti K.M."/>
            <person name="Schmutz J."/>
            <person name="Jabbour D."/>
            <person name="Luo H."/>
            <person name="Baker S.E."/>
            <person name="Pisabarro A.G."/>
            <person name="Walton J.D."/>
            <person name="Blanchette R.A."/>
            <person name="Henrissat B."/>
            <person name="Martin F."/>
            <person name="Cullen D."/>
            <person name="Hibbett D.S."/>
            <person name="Grigoriev I.V."/>
        </authorList>
    </citation>
    <scope>NUCLEOTIDE SEQUENCE [LARGE SCALE GENOMIC DNA]</scope>
    <source>
        <strain evidence="2">MUCL 33604</strain>
    </source>
</reference>
<sequence>MGNTSEGALKRCPVEVWGKIFTQVLEGGSAAAGKHLPLVSKSFKDASHPVRIHAPYISSDIHDLYRLENFLLFLTRQSCGQRHVQHLFVNLSNFEFQVLHPTANMRRGDDFSQNISRTLNKILELVDTSLTTLTLYLGPGTTPPRIRVDLPLLQELNILLSPHLLPRSDEPRFFRGTSIPALRRLNITYAGGSWERQIANALLDDIQQYAP</sequence>